<evidence type="ECO:0000313" key="2">
    <source>
        <dbReference type="EMBL" id="MDI2593917.1"/>
    </source>
</evidence>
<accession>A0ABT6QSN3</accession>
<name>A0ABT6QSN3_9PSED</name>
<reference evidence="2 3" key="1">
    <citation type="submission" date="2023-02" db="EMBL/GenBank/DDBJ databases">
        <title>Pseudomonas chrutzelriedensis sp. nov., a potently antifungal strain isolated from moss.</title>
        <authorList>
            <person name="Schnyder A."/>
            <person name="Kalawong R."/>
            <person name="Eberl L."/>
            <person name="Agnoli K."/>
        </authorList>
    </citation>
    <scope>NUCLEOTIDE SEQUENCE [LARGE SCALE GENOMIC DNA]</scope>
    <source>
        <strain evidence="2 3">681</strain>
    </source>
</reference>
<comment type="caution">
    <text evidence="2">The sequence shown here is derived from an EMBL/GenBank/DDBJ whole genome shotgun (WGS) entry which is preliminary data.</text>
</comment>
<dbReference type="Pfam" id="PF06551">
    <property type="entry name" value="DUF1120"/>
    <property type="match status" value="1"/>
</dbReference>
<organism evidence="2 3">
    <name type="scientific">Pseudomonas fungipugnans</name>
    <dbReference type="NCBI Taxonomy" id="3024217"/>
    <lineage>
        <taxon>Bacteria</taxon>
        <taxon>Pseudomonadati</taxon>
        <taxon>Pseudomonadota</taxon>
        <taxon>Gammaproteobacteria</taxon>
        <taxon>Pseudomonadales</taxon>
        <taxon>Pseudomonadaceae</taxon>
        <taxon>Pseudomonas</taxon>
    </lineage>
</organism>
<keyword evidence="1" id="KW-0732">Signal</keyword>
<feature type="chain" id="PRO_5046669549" evidence="1">
    <location>
        <begin position="23"/>
        <end position="206"/>
    </location>
</feature>
<sequence>MNKLLKTVTSTLLIACAPAAFAASTVDLTVTGLITPNSCTPLLSGGGQVDYGKISAKDLKTTQSTLIGVRTLQMSVSCDAPILVGLKAIDNRSGSSATLQGMGLGLINGDQKLGYYYLYLRNPIADTVAVQPIVTEDNGRSWMNDAFWNPQYLSSVAAMSDDSQPIPMQNLTVDLEVQTLIARTDGLDLSNEVPIDGSATLEVKYL</sequence>
<dbReference type="InterPro" id="IPR010546">
    <property type="entry name" value="DUF1120"/>
</dbReference>
<dbReference type="Proteomes" id="UP001159100">
    <property type="component" value="Unassembled WGS sequence"/>
</dbReference>
<dbReference type="RefSeq" id="WP_282316650.1">
    <property type="nucleotide sequence ID" value="NZ_JARBWL010000002.1"/>
</dbReference>
<protein>
    <submittedName>
        <fullName evidence="2">DUF1120 domain-containing protein</fullName>
    </submittedName>
</protein>
<evidence type="ECO:0000256" key="1">
    <source>
        <dbReference type="SAM" id="SignalP"/>
    </source>
</evidence>
<feature type="signal peptide" evidence="1">
    <location>
        <begin position="1"/>
        <end position="22"/>
    </location>
</feature>
<proteinExistence type="predicted"/>
<dbReference type="EMBL" id="JARBWL010000002">
    <property type="protein sequence ID" value="MDI2593917.1"/>
    <property type="molecule type" value="Genomic_DNA"/>
</dbReference>
<gene>
    <name evidence="2" type="ORF">POF45_21175</name>
</gene>
<evidence type="ECO:0000313" key="3">
    <source>
        <dbReference type="Proteomes" id="UP001159100"/>
    </source>
</evidence>
<keyword evidence="3" id="KW-1185">Reference proteome</keyword>